<organism evidence="2 3">
    <name type="scientific">Chryseolinea lacunae</name>
    <dbReference type="NCBI Taxonomy" id="2801331"/>
    <lineage>
        <taxon>Bacteria</taxon>
        <taxon>Pseudomonadati</taxon>
        <taxon>Bacteroidota</taxon>
        <taxon>Cytophagia</taxon>
        <taxon>Cytophagales</taxon>
        <taxon>Fulvivirgaceae</taxon>
        <taxon>Chryseolinea</taxon>
    </lineage>
</organism>
<reference evidence="2 3" key="1">
    <citation type="submission" date="2021-01" db="EMBL/GenBank/DDBJ databases">
        <title>Chryseolinea sp. Jin1 Genome sequencing and assembly.</title>
        <authorList>
            <person name="Kim I."/>
        </authorList>
    </citation>
    <scope>NUCLEOTIDE SEQUENCE [LARGE SCALE GENOMIC DNA]</scope>
    <source>
        <strain evidence="2 3">Jin1</strain>
    </source>
</reference>
<dbReference type="Proteomes" id="UP000613030">
    <property type="component" value="Unassembled WGS sequence"/>
</dbReference>
<dbReference type="InterPro" id="IPR010195">
    <property type="entry name" value="Uncharacterised_peroxidase-rel"/>
</dbReference>
<feature type="domain" description="Carboxymuconolactone decarboxylase-like" evidence="1">
    <location>
        <begin position="29"/>
        <end position="70"/>
    </location>
</feature>
<dbReference type="PANTHER" id="PTHR35446">
    <property type="entry name" value="SI:CH211-175M2.5"/>
    <property type="match status" value="1"/>
</dbReference>
<dbReference type="NCBIfam" id="TIGR01926">
    <property type="entry name" value="peroxid_rel"/>
    <property type="match status" value="1"/>
</dbReference>
<keyword evidence="3" id="KW-1185">Reference proteome</keyword>
<dbReference type="Pfam" id="PF02627">
    <property type="entry name" value="CMD"/>
    <property type="match status" value="1"/>
</dbReference>
<evidence type="ECO:0000259" key="1">
    <source>
        <dbReference type="Pfam" id="PF02627"/>
    </source>
</evidence>
<dbReference type="InterPro" id="IPR003779">
    <property type="entry name" value="CMD-like"/>
</dbReference>
<dbReference type="RefSeq" id="WP_202011747.1">
    <property type="nucleotide sequence ID" value="NZ_JAERRB010000005.1"/>
</dbReference>
<protein>
    <submittedName>
        <fullName evidence="2">Peroxidase-related enzyme</fullName>
    </submittedName>
</protein>
<dbReference type="InterPro" id="IPR004675">
    <property type="entry name" value="AhpD_core"/>
</dbReference>
<dbReference type="EMBL" id="JAERRB010000005">
    <property type="protein sequence ID" value="MBL0742963.1"/>
    <property type="molecule type" value="Genomic_DNA"/>
</dbReference>
<dbReference type="Gene3D" id="1.20.1290.10">
    <property type="entry name" value="AhpD-like"/>
    <property type="match status" value="1"/>
</dbReference>
<comment type="caution">
    <text evidence="2">The sequence shown here is derived from an EMBL/GenBank/DDBJ whole genome shotgun (WGS) entry which is preliminary data.</text>
</comment>
<evidence type="ECO:0000313" key="2">
    <source>
        <dbReference type="EMBL" id="MBL0742963.1"/>
    </source>
</evidence>
<accession>A0ABS1KUU3</accession>
<proteinExistence type="predicted"/>
<keyword evidence="2" id="KW-0575">Peroxidase</keyword>
<dbReference type="SUPFAM" id="SSF69118">
    <property type="entry name" value="AhpD-like"/>
    <property type="match status" value="1"/>
</dbReference>
<evidence type="ECO:0000313" key="3">
    <source>
        <dbReference type="Proteomes" id="UP000613030"/>
    </source>
</evidence>
<sequence>MPHIPLDEKLPGITGILNFRTDTALPIRELTQTLLRGPSTLTEGERELIATVVSHGNECKFCTAAHTAAADILLGEKETAEKVKHDPDHAPVSPKMKTLLAIARAVQVSGKNVTIQMVDNAKAAGATDLEIHDTVLIAALFSLYNRLVDGFASVTPAEPAFYERLAVILKDKGYLPSENRYAGLKG</sequence>
<dbReference type="PANTHER" id="PTHR35446:SF2">
    <property type="entry name" value="CARBOXYMUCONOLACTONE DECARBOXYLASE-LIKE DOMAIN-CONTAINING PROTEIN"/>
    <property type="match status" value="1"/>
</dbReference>
<dbReference type="InterPro" id="IPR029032">
    <property type="entry name" value="AhpD-like"/>
</dbReference>
<name>A0ABS1KUU3_9BACT</name>
<dbReference type="NCBIfam" id="TIGR00778">
    <property type="entry name" value="ahpD_dom"/>
    <property type="match status" value="1"/>
</dbReference>
<dbReference type="GO" id="GO:0004601">
    <property type="term" value="F:peroxidase activity"/>
    <property type="evidence" value="ECO:0007669"/>
    <property type="project" value="UniProtKB-KW"/>
</dbReference>
<keyword evidence="2" id="KW-0560">Oxidoreductase</keyword>
<gene>
    <name evidence="2" type="ORF">JI741_17170</name>
</gene>